<proteinExistence type="predicted"/>
<protein>
    <submittedName>
        <fullName evidence="1">Uncharacterized protein</fullName>
    </submittedName>
</protein>
<sequence>MKYKVQNNTQVKLWIGDFCFVPGTSTVEIGTSQKKGVDAILKNNKSIANLVTKKELIISKVEEQVEDKPSIEEKTTPKGEKE</sequence>
<organism evidence="1">
    <name type="scientific">Myoviridae sp. ctZ2t4</name>
    <dbReference type="NCBI Taxonomy" id="2827693"/>
    <lineage>
        <taxon>Viruses</taxon>
        <taxon>Duplodnaviria</taxon>
        <taxon>Heunggongvirae</taxon>
        <taxon>Uroviricota</taxon>
        <taxon>Caudoviricetes</taxon>
    </lineage>
</organism>
<accession>A0A8S5STD5</accession>
<dbReference type="EMBL" id="BK032664">
    <property type="protein sequence ID" value="DAF53826.1"/>
    <property type="molecule type" value="Genomic_DNA"/>
</dbReference>
<evidence type="ECO:0000313" key="1">
    <source>
        <dbReference type="EMBL" id="DAF53826.1"/>
    </source>
</evidence>
<reference evidence="1" key="1">
    <citation type="journal article" date="2021" name="Proc. Natl. Acad. Sci. U.S.A.">
        <title>A Catalog of Tens of Thousands of Viruses from Human Metagenomes Reveals Hidden Associations with Chronic Diseases.</title>
        <authorList>
            <person name="Tisza M.J."/>
            <person name="Buck C.B."/>
        </authorList>
    </citation>
    <scope>NUCLEOTIDE SEQUENCE</scope>
    <source>
        <strain evidence="1">CtZ2t4</strain>
    </source>
</reference>
<name>A0A8S5STD5_9CAUD</name>